<feature type="domain" description="SAM" evidence="12">
    <location>
        <begin position="191"/>
        <end position="239"/>
    </location>
</feature>
<comment type="subunit">
    <text evidence="11">Probable component of a protein-conducting channel made of HP30-1, HP30-2 and HP20 that mediates the import of transit sequence-less proteins into the chloroplastic inner membrane. Interacts with CEQORH.</text>
</comment>
<dbReference type="GO" id="GO:0016031">
    <property type="term" value="P:tRNA import into mitochondrion"/>
    <property type="evidence" value="ECO:0007669"/>
    <property type="project" value="UniProtKB-ARBA"/>
</dbReference>
<dbReference type="SUPFAM" id="SSF47769">
    <property type="entry name" value="SAM/Pointed domain"/>
    <property type="match status" value="1"/>
</dbReference>
<accession>A0A7G2FGZ5</accession>
<dbReference type="FunFam" id="1.10.150.50:FF:000069">
    <property type="entry name" value="mitochondrial import inner membrane translocase subunit TIM22-like"/>
    <property type="match status" value="1"/>
</dbReference>
<evidence type="ECO:0000256" key="2">
    <source>
        <dbReference type="ARBA" id="ARBA00008444"/>
    </source>
</evidence>
<name>A0A7G2FGZ5_ARATH</name>
<evidence type="ECO:0000256" key="9">
    <source>
        <dbReference type="ARBA" id="ARBA00022989"/>
    </source>
</evidence>
<evidence type="ECO:0000256" key="3">
    <source>
        <dbReference type="ARBA" id="ARBA00022448"/>
    </source>
</evidence>
<dbReference type="InterPro" id="IPR013761">
    <property type="entry name" value="SAM/pointed_sf"/>
</dbReference>
<protein>
    <submittedName>
        <fullName evidence="13">(thale cress) hypothetical protein</fullName>
    </submittedName>
</protein>
<reference evidence="13 14" key="1">
    <citation type="submission" date="2020-09" db="EMBL/GenBank/DDBJ databases">
        <authorList>
            <person name="Ashkenazy H."/>
        </authorList>
    </citation>
    <scope>NUCLEOTIDE SEQUENCE [LARGE SCALE GENOMIC DNA]</scope>
    <source>
        <strain evidence="14">cv. Cdm-0</strain>
    </source>
</reference>
<evidence type="ECO:0000256" key="6">
    <source>
        <dbReference type="ARBA" id="ARBA00022692"/>
    </source>
</evidence>
<evidence type="ECO:0000256" key="4">
    <source>
        <dbReference type="ARBA" id="ARBA00022528"/>
    </source>
</evidence>
<dbReference type="InterPro" id="IPR039175">
    <property type="entry name" value="TIM22"/>
</dbReference>
<sequence length="251" mass="26819">MGKDGEGDKKRETMAVMSLMKDQQNPIQQFQVKFKEIETGFKSWLSKQKLPVEAAVVTAMGGVQGAFIGGLMGTLSPEMPQAGIDPQAMASLKQTQALVGGPLVQARNFAAITGVNAGIACVMKRIRGKEDLESAVVAAFGSGVAYSLVSAGLQGQPMNAITTAAGFALGERFSKPSVEDPYYTRGRSMLLKLGLEKYEKNFKKGLLADPTLPLLTDSALRDVSIPPGPRLLILDHIQRDPELKGKRGSRG</sequence>
<keyword evidence="7" id="KW-1001">Plastid inner membrane</keyword>
<keyword evidence="6" id="KW-0812">Transmembrane</keyword>
<evidence type="ECO:0000256" key="5">
    <source>
        <dbReference type="ARBA" id="ARBA00022640"/>
    </source>
</evidence>
<gene>
    <name evidence="13" type="ORF">AT9943_LOCUS19991</name>
</gene>
<dbReference type="AlphaFoldDB" id="A0A7G2FGZ5"/>
<dbReference type="GO" id="GO:0045036">
    <property type="term" value="P:protein targeting to chloroplast"/>
    <property type="evidence" value="ECO:0007669"/>
    <property type="project" value="UniProtKB-ARBA"/>
</dbReference>
<dbReference type="Pfam" id="PF02466">
    <property type="entry name" value="Tim17"/>
    <property type="match status" value="1"/>
</dbReference>
<dbReference type="GO" id="GO:0042721">
    <property type="term" value="C:TIM22 mitochondrial import inner membrane insertion complex"/>
    <property type="evidence" value="ECO:0007669"/>
    <property type="project" value="InterPro"/>
</dbReference>
<dbReference type="GO" id="GO:0015031">
    <property type="term" value="P:protein transport"/>
    <property type="evidence" value="ECO:0007669"/>
    <property type="project" value="UniProtKB-KW"/>
</dbReference>
<proteinExistence type="inferred from homology"/>
<dbReference type="InterPro" id="IPR001660">
    <property type="entry name" value="SAM"/>
</dbReference>
<evidence type="ECO:0000256" key="8">
    <source>
        <dbReference type="ARBA" id="ARBA00022927"/>
    </source>
</evidence>
<dbReference type="PANTHER" id="PTHR14110:SF29">
    <property type="entry name" value="CHLOROPLASTIC IMPORT INNER MEMBRANE TRANSLOCASE SUBUNIT HP30-2"/>
    <property type="match status" value="1"/>
</dbReference>
<dbReference type="CDD" id="cd09487">
    <property type="entry name" value="SAM_superfamily"/>
    <property type="match status" value="1"/>
</dbReference>
<comment type="similarity">
    <text evidence="2">Belongs to the Tim17/Tim22/Tim23 family.</text>
</comment>
<dbReference type="Gene3D" id="1.10.150.50">
    <property type="entry name" value="Transcription Factor, Ets-1"/>
    <property type="match status" value="1"/>
</dbReference>
<evidence type="ECO:0000256" key="1">
    <source>
        <dbReference type="ARBA" id="ARBA00004478"/>
    </source>
</evidence>
<keyword evidence="8" id="KW-0653">Protein transport</keyword>
<dbReference type="PANTHER" id="PTHR14110">
    <property type="entry name" value="MITOCHONDRIAL IMPORT INNER MEMBRANE TRANSLOCASE SUBUNIT TIM22"/>
    <property type="match status" value="1"/>
</dbReference>
<comment type="subcellular location">
    <subcellularLocation>
        <location evidence="1">Plastid</location>
        <location evidence="1">Chloroplast inner membrane</location>
        <topology evidence="1">Multi-pass membrane protein</topology>
    </subcellularLocation>
</comment>
<keyword evidence="3" id="KW-0813">Transport</keyword>
<evidence type="ECO:0000259" key="12">
    <source>
        <dbReference type="Pfam" id="PF00536"/>
    </source>
</evidence>
<keyword evidence="4" id="KW-0150">Chloroplast</keyword>
<dbReference type="GO" id="GO:0045039">
    <property type="term" value="P:protein insertion into mitochondrial inner membrane"/>
    <property type="evidence" value="ECO:0007669"/>
    <property type="project" value="InterPro"/>
</dbReference>
<evidence type="ECO:0000313" key="14">
    <source>
        <dbReference type="Proteomes" id="UP000516314"/>
    </source>
</evidence>
<dbReference type="Pfam" id="PF00536">
    <property type="entry name" value="SAM_1"/>
    <property type="match status" value="1"/>
</dbReference>
<dbReference type="Proteomes" id="UP000516314">
    <property type="component" value="Chromosome 5"/>
</dbReference>
<keyword evidence="9" id="KW-1133">Transmembrane helix</keyword>
<evidence type="ECO:0000256" key="7">
    <source>
        <dbReference type="ARBA" id="ARBA00022780"/>
    </source>
</evidence>
<dbReference type="GO" id="GO:0009706">
    <property type="term" value="C:chloroplast inner membrane"/>
    <property type="evidence" value="ECO:0007669"/>
    <property type="project" value="UniProtKB-SubCell"/>
</dbReference>
<evidence type="ECO:0000256" key="11">
    <source>
        <dbReference type="ARBA" id="ARBA00062478"/>
    </source>
</evidence>
<dbReference type="EMBL" id="LR881470">
    <property type="protein sequence ID" value="CAD5332592.1"/>
    <property type="molecule type" value="Genomic_DNA"/>
</dbReference>
<evidence type="ECO:0000256" key="10">
    <source>
        <dbReference type="ARBA" id="ARBA00023136"/>
    </source>
</evidence>
<evidence type="ECO:0000313" key="13">
    <source>
        <dbReference type="EMBL" id="CAD5332592.1"/>
    </source>
</evidence>
<keyword evidence="5" id="KW-0934">Plastid</keyword>
<organism evidence="13 14">
    <name type="scientific">Arabidopsis thaliana</name>
    <name type="common">Mouse-ear cress</name>
    <dbReference type="NCBI Taxonomy" id="3702"/>
    <lineage>
        <taxon>Eukaryota</taxon>
        <taxon>Viridiplantae</taxon>
        <taxon>Streptophyta</taxon>
        <taxon>Embryophyta</taxon>
        <taxon>Tracheophyta</taxon>
        <taxon>Spermatophyta</taxon>
        <taxon>Magnoliopsida</taxon>
        <taxon>eudicotyledons</taxon>
        <taxon>Gunneridae</taxon>
        <taxon>Pentapetalae</taxon>
        <taxon>rosids</taxon>
        <taxon>malvids</taxon>
        <taxon>Brassicales</taxon>
        <taxon>Brassicaceae</taxon>
        <taxon>Camelineae</taxon>
        <taxon>Arabidopsis</taxon>
    </lineage>
</organism>
<keyword evidence="10" id="KW-0472">Membrane</keyword>